<sequence>MAYQRTQAQKLLTAAELELFDSGRTTEIRKLSKPELRSRLERSRKLRDKYRDLYRRQRLAVRHASGTKAGAEGDANRRTQEKEEILAESVARFEARLAQIEKQEDREFEKAQKAASSKVPAVKVLKKAVAKKSAAAKQDETVAKTAASSRAGKASKGKAGEARAEKRNVSKSARAVEPTAVTQQSRGIEIGAHQRSQAKRSQAKRDSR</sequence>
<accession>A0A1M5PZM7</accession>
<evidence type="ECO:0000256" key="2">
    <source>
        <dbReference type="SAM" id="MobiDB-lite"/>
    </source>
</evidence>
<feature type="region of interest" description="Disordered" evidence="2">
    <location>
        <begin position="131"/>
        <end position="208"/>
    </location>
</feature>
<evidence type="ECO:0000313" key="4">
    <source>
        <dbReference type="Proteomes" id="UP000184226"/>
    </source>
</evidence>
<feature type="region of interest" description="Disordered" evidence="2">
    <location>
        <begin position="59"/>
        <end position="82"/>
    </location>
</feature>
<dbReference type="Proteomes" id="UP000184226">
    <property type="component" value="Unassembled WGS sequence"/>
</dbReference>
<keyword evidence="1" id="KW-0175">Coiled coil</keyword>
<dbReference type="STRING" id="658167.SAMN04488135_102110"/>
<dbReference type="EMBL" id="FQXE01000002">
    <property type="protein sequence ID" value="SHH07198.1"/>
    <property type="molecule type" value="Genomic_DNA"/>
</dbReference>
<reference evidence="3 4" key="1">
    <citation type="submission" date="2016-11" db="EMBL/GenBank/DDBJ databases">
        <authorList>
            <person name="Jaros S."/>
            <person name="Januszkiewicz K."/>
            <person name="Wedrychowicz H."/>
        </authorList>
    </citation>
    <scope>NUCLEOTIDE SEQUENCE [LARGE SCALE GENOMIC DNA]</scope>
    <source>
        <strain evidence="3 4">CGMCC 1.10190</strain>
    </source>
</reference>
<organism evidence="3 4">
    <name type="scientific">Pollutimonas bauzanensis</name>
    <dbReference type="NCBI Taxonomy" id="658167"/>
    <lineage>
        <taxon>Bacteria</taxon>
        <taxon>Pseudomonadati</taxon>
        <taxon>Pseudomonadota</taxon>
        <taxon>Betaproteobacteria</taxon>
        <taxon>Burkholderiales</taxon>
        <taxon>Alcaligenaceae</taxon>
        <taxon>Pollutimonas</taxon>
    </lineage>
</organism>
<feature type="compositionally biased region" description="Basic and acidic residues" evidence="2">
    <location>
        <begin position="158"/>
        <end position="168"/>
    </location>
</feature>
<proteinExistence type="predicted"/>
<gene>
    <name evidence="3" type="ORF">SAMN04488135_102110</name>
</gene>
<evidence type="ECO:0000313" key="3">
    <source>
        <dbReference type="EMBL" id="SHH07198.1"/>
    </source>
</evidence>
<keyword evidence="4" id="KW-1185">Reference proteome</keyword>
<evidence type="ECO:0000256" key="1">
    <source>
        <dbReference type="SAM" id="Coils"/>
    </source>
</evidence>
<feature type="compositionally biased region" description="Low complexity" evidence="2">
    <location>
        <begin position="143"/>
        <end position="154"/>
    </location>
</feature>
<protein>
    <submittedName>
        <fullName evidence="3">Uncharacterized protein</fullName>
    </submittedName>
</protein>
<name>A0A1M5PZM7_9BURK</name>
<feature type="coiled-coil region" evidence="1">
    <location>
        <begin position="83"/>
        <end position="110"/>
    </location>
</feature>
<dbReference type="AlphaFoldDB" id="A0A1M5PZM7"/>